<feature type="transmembrane region" description="Helical" evidence="2">
    <location>
        <begin position="27"/>
        <end position="47"/>
    </location>
</feature>
<name>A0A8H3LRC6_9GLOM</name>
<feature type="transmembrane region" description="Helical" evidence="2">
    <location>
        <begin position="242"/>
        <end position="265"/>
    </location>
</feature>
<protein>
    <submittedName>
        <fullName evidence="3">Uncharacterized protein</fullName>
    </submittedName>
</protein>
<keyword evidence="2" id="KW-0472">Membrane</keyword>
<feature type="transmembrane region" description="Helical" evidence="2">
    <location>
        <begin position="271"/>
        <end position="296"/>
    </location>
</feature>
<dbReference type="PANTHER" id="PTHR34391">
    <property type="entry name" value="UPF0658 GOLGI APPARATUS MEMBRANE PROTEIN C1952.10C-RELATED"/>
    <property type="match status" value="1"/>
</dbReference>
<dbReference type="AlphaFoldDB" id="A0A8H3LRC6"/>
<dbReference type="OrthoDB" id="2448307at2759"/>
<dbReference type="PANTHER" id="PTHR34391:SF1">
    <property type="entry name" value="UPF0658 GOLGI APPARATUS MEMBRANE PROTEIN C1952.10C-RELATED"/>
    <property type="match status" value="1"/>
</dbReference>
<feature type="transmembrane region" description="Helical" evidence="2">
    <location>
        <begin position="78"/>
        <end position="100"/>
    </location>
</feature>
<feature type="transmembrane region" description="Helical" evidence="2">
    <location>
        <begin position="173"/>
        <end position="201"/>
    </location>
</feature>
<gene>
    <name evidence="3" type="ORF">RCL2_002019100</name>
</gene>
<dbReference type="InterPro" id="IPR040410">
    <property type="entry name" value="UPF0658_Golgi"/>
</dbReference>
<feature type="transmembrane region" description="Helical" evidence="2">
    <location>
        <begin position="112"/>
        <end position="133"/>
    </location>
</feature>
<keyword evidence="2" id="KW-1133">Transmembrane helix</keyword>
<dbReference type="GO" id="GO:0005794">
    <property type="term" value="C:Golgi apparatus"/>
    <property type="evidence" value="ECO:0007669"/>
    <property type="project" value="TreeGrafter"/>
</dbReference>
<evidence type="ECO:0000256" key="1">
    <source>
        <dbReference type="SAM" id="MobiDB-lite"/>
    </source>
</evidence>
<proteinExistence type="predicted"/>
<evidence type="ECO:0000313" key="4">
    <source>
        <dbReference type="Proteomes" id="UP000615446"/>
    </source>
</evidence>
<dbReference type="EMBL" id="BLAL01000228">
    <property type="protein sequence ID" value="GES93447.1"/>
    <property type="molecule type" value="Genomic_DNA"/>
</dbReference>
<reference evidence="3" key="1">
    <citation type="submission" date="2019-10" db="EMBL/GenBank/DDBJ databases">
        <title>Conservation and host-specific expression of non-tandemly repeated heterogenous ribosome RNA gene in arbuscular mycorrhizal fungi.</title>
        <authorList>
            <person name="Maeda T."/>
            <person name="Kobayashi Y."/>
            <person name="Nakagawa T."/>
            <person name="Ezawa T."/>
            <person name="Yamaguchi K."/>
            <person name="Bino T."/>
            <person name="Nishimoto Y."/>
            <person name="Shigenobu S."/>
            <person name="Kawaguchi M."/>
        </authorList>
    </citation>
    <scope>NUCLEOTIDE SEQUENCE</scope>
    <source>
        <strain evidence="3">HR1</strain>
    </source>
</reference>
<feature type="region of interest" description="Disordered" evidence="1">
    <location>
        <begin position="313"/>
        <end position="341"/>
    </location>
</feature>
<sequence length="349" mass="41123">MNWKISNLKQDLEKKWSRITASNYTKFFILVSIAQALVLIFLQFRMLERNGNKFLTMYNLNKSNETERIDDECYNEQFLSLYVLTLENLMFIFFYFFQLYFCFNAIFHRNTIQIITIASINLAFIFIGIMQLFEVGNTRNDLQNHCPNLGFYPQSDKDIGGDVKIQKLYKTRLIFIMLLKLDALMIILFSGLLVPVFYILYKEKDGVTTPLMITSTIIMILVFFFEILAYHSLNNEWGVGMLIFIVFWILASFNFAGLCVVVFNLSLETRWYIGFIMGIFCFLFSLSTLIYSLIVYKNFGKGLKHLKKRRAEDSHDDKRDLISKPRMIKRDPSDPKFETKDTEKFVIDI</sequence>
<keyword evidence="2" id="KW-0812">Transmembrane</keyword>
<evidence type="ECO:0000256" key="2">
    <source>
        <dbReference type="SAM" id="Phobius"/>
    </source>
</evidence>
<evidence type="ECO:0000313" key="3">
    <source>
        <dbReference type="EMBL" id="GES93447.1"/>
    </source>
</evidence>
<comment type="caution">
    <text evidence="3">The sequence shown here is derived from an EMBL/GenBank/DDBJ whole genome shotgun (WGS) entry which is preliminary data.</text>
</comment>
<feature type="transmembrane region" description="Helical" evidence="2">
    <location>
        <begin position="207"/>
        <end position="230"/>
    </location>
</feature>
<dbReference type="Proteomes" id="UP000615446">
    <property type="component" value="Unassembled WGS sequence"/>
</dbReference>
<accession>A0A8H3LRC6</accession>
<organism evidence="3 4">
    <name type="scientific">Rhizophagus clarus</name>
    <dbReference type="NCBI Taxonomy" id="94130"/>
    <lineage>
        <taxon>Eukaryota</taxon>
        <taxon>Fungi</taxon>
        <taxon>Fungi incertae sedis</taxon>
        <taxon>Mucoromycota</taxon>
        <taxon>Glomeromycotina</taxon>
        <taxon>Glomeromycetes</taxon>
        <taxon>Glomerales</taxon>
        <taxon>Glomeraceae</taxon>
        <taxon>Rhizophagus</taxon>
    </lineage>
</organism>